<dbReference type="InterPro" id="IPR050289">
    <property type="entry name" value="TorD/DmsD_chaperones"/>
</dbReference>
<name>A0A931AQX9_9FIRM</name>
<comment type="caution">
    <text evidence="2">The sequence shown here is derived from an EMBL/GenBank/DDBJ whole genome shotgun (WGS) entry which is preliminary data.</text>
</comment>
<sequence>MEKQTKIRKEIYLLFCNLISKPDSEIYKELKSDLHIKLWEKYNDHFAEIEIPEKWQGNNLPDLEQWKALWQEYLDINSPGLKLIESVYKPWTIDESCSMPFADDKGYVMGDWAHHMLHLYDLLNFEIPEEFSFCPDHLILELEFMSILIEEADHREQLQFIKQHLDWLDDLVEEAEDIKIDKFYLKLLIWLNKFIKADRNYLKNN</sequence>
<organism evidence="2 3">
    <name type="scientific">Halonatronomonas betaini</name>
    <dbReference type="NCBI Taxonomy" id="2778430"/>
    <lineage>
        <taxon>Bacteria</taxon>
        <taxon>Bacillati</taxon>
        <taxon>Bacillota</taxon>
        <taxon>Clostridia</taxon>
        <taxon>Halanaerobiales</taxon>
        <taxon>Halarsenatibacteraceae</taxon>
        <taxon>Halonatronomonas</taxon>
    </lineage>
</organism>
<dbReference type="SUPFAM" id="SSF89155">
    <property type="entry name" value="TorD-like"/>
    <property type="match status" value="1"/>
</dbReference>
<keyword evidence="1" id="KW-0143">Chaperone</keyword>
<evidence type="ECO:0000256" key="1">
    <source>
        <dbReference type="ARBA" id="ARBA00023186"/>
    </source>
</evidence>
<reference evidence="2" key="1">
    <citation type="submission" date="2020-11" db="EMBL/GenBank/DDBJ databases">
        <title>Halonatronomonas betainensis gen. nov., sp. nov. a novel haloalkaliphilic representative of the family Halanaerobiacae capable of betaine degradation.</title>
        <authorList>
            <person name="Boltyanskaya Y."/>
            <person name="Kevbrin V."/>
            <person name="Detkova E."/>
            <person name="Grouzdev D.S."/>
            <person name="Koziaeva V."/>
            <person name="Zhilina T."/>
        </authorList>
    </citation>
    <scope>NUCLEOTIDE SEQUENCE</scope>
    <source>
        <strain evidence="2">Z-7014</strain>
    </source>
</reference>
<accession>A0A931AQX9</accession>
<evidence type="ECO:0000313" key="2">
    <source>
        <dbReference type="EMBL" id="MBF8437317.1"/>
    </source>
</evidence>
<protein>
    <submittedName>
        <fullName evidence="2">Molecular chaperone TorD family protein</fullName>
    </submittedName>
</protein>
<dbReference type="Gene3D" id="1.10.3480.10">
    <property type="entry name" value="TorD-like"/>
    <property type="match status" value="1"/>
</dbReference>
<dbReference type="EMBL" id="JADPIE010000005">
    <property type="protein sequence ID" value="MBF8437317.1"/>
    <property type="molecule type" value="Genomic_DNA"/>
</dbReference>
<gene>
    <name evidence="2" type="ORF">I0Q91_09520</name>
</gene>
<dbReference type="InterPro" id="IPR036411">
    <property type="entry name" value="TorD-like_sf"/>
</dbReference>
<proteinExistence type="predicted"/>
<keyword evidence="3" id="KW-1185">Reference proteome</keyword>
<dbReference type="PANTHER" id="PTHR34227">
    <property type="entry name" value="CHAPERONE PROTEIN YCDY"/>
    <property type="match status" value="1"/>
</dbReference>
<dbReference type="Pfam" id="PF02613">
    <property type="entry name" value="Nitrate_red_del"/>
    <property type="match status" value="1"/>
</dbReference>
<dbReference type="PANTHER" id="PTHR34227:SF1">
    <property type="entry name" value="DIMETHYL SULFOXIDE REDUCTASE CHAPERONE-RELATED"/>
    <property type="match status" value="1"/>
</dbReference>
<dbReference type="RefSeq" id="WP_270454288.1">
    <property type="nucleotide sequence ID" value="NZ_JADPIE010000005.1"/>
</dbReference>
<dbReference type="Proteomes" id="UP000621436">
    <property type="component" value="Unassembled WGS sequence"/>
</dbReference>
<dbReference type="AlphaFoldDB" id="A0A931AQX9"/>
<dbReference type="InterPro" id="IPR020945">
    <property type="entry name" value="DMSO/NO3_reduct_chaperone"/>
</dbReference>
<evidence type="ECO:0000313" key="3">
    <source>
        <dbReference type="Proteomes" id="UP000621436"/>
    </source>
</evidence>